<dbReference type="GO" id="GO:0016616">
    <property type="term" value="F:oxidoreductase activity, acting on the CH-OH group of donors, NAD or NADP as acceptor"/>
    <property type="evidence" value="ECO:0007669"/>
    <property type="project" value="TreeGrafter"/>
</dbReference>
<evidence type="ECO:0000256" key="2">
    <source>
        <dbReference type="ARBA" id="ARBA00023445"/>
    </source>
</evidence>
<dbReference type="PANTHER" id="PTHR10366:SF564">
    <property type="entry name" value="STEROL-4-ALPHA-CARBOXYLATE 3-DEHYDROGENASE, DECARBOXYLATING"/>
    <property type="match status" value="1"/>
</dbReference>
<feature type="domain" description="NAD-dependent epimerase/dehydratase" evidence="3">
    <location>
        <begin position="1"/>
        <end position="244"/>
    </location>
</feature>
<dbReference type="PANTHER" id="PTHR10366">
    <property type="entry name" value="NAD DEPENDENT EPIMERASE/DEHYDRATASE"/>
    <property type="match status" value="1"/>
</dbReference>
<name>A0A5C3L8M7_COPMA</name>
<dbReference type="SUPFAM" id="SSF51735">
    <property type="entry name" value="NAD(P)-binding Rossmann-fold domains"/>
    <property type="match status" value="1"/>
</dbReference>
<organism evidence="4 5">
    <name type="scientific">Coprinopsis marcescibilis</name>
    <name type="common">Agaric fungus</name>
    <name type="synonym">Psathyrella marcescibilis</name>
    <dbReference type="NCBI Taxonomy" id="230819"/>
    <lineage>
        <taxon>Eukaryota</taxon>
        <taxon>Fungi</taxon>
        <taxon>Dikarya</taxon>
        <taxon>Basidiomycota</taxon>
        <taxon>Agaricomycotina</taxon>
        <taxon>Agaricomycetes</taxon>
        <taxon>Agaricomycetidae</taxon>
        <taxon>Agaricales</taxon>
        <taxon>Agaricineae</taxon>
        <taxon>Psathyrellaceae</taxon>
        <taxon>Coprinopsis</taxon>
    </lineage>
</organism>
<comment type="similarity">
    <text evidence="2">Belongs to the NAD(P)-dependent epimerase/dehydratase family. Dihydroflavonol-4-reductase subfamily.</text>
</comment>
<dbReference type="InterPro" id="IPR001509">
    <property type="entry name" value="Epimerase_deHydtase"/>
</dbReference>
<proteinExistence type="inferred from homology"/>
<dbReference type="EMBL" id="ML210198">
    <property type="protein sequence ID" value="TFK24588.1"/>
    <property type="molecule type" value="Genomic_DNA"/>
</dbReference>
<reference evidence="4 5" key="1">
    <citation type="journal article" date="2019" name="Nat. Ecol. Evol.">
        <title>Megaphylogeny resolves global patterns of mushroom evolution.</title>
        <authorList>
            <person name="Varga T."/>
            <person name="Krizsan K."/>
            <person name="Foldi C."/>
            <person name="Dima B."/>
            <person name="Sanchez-Garcia M."/>
            <person name="Sanchez-Ramirez S."/>
            <person name="Szollosi G.J."/>
            <person name="Szarkandi J.G."/>
            <person name="Papp V."/>
            <person name="Albert L."/>
            <person name="Andreopoulos W."/>
            <person name="Angelini C."/>
            <person name="Antonin V."/>
            <person name="Barry K.W."/>
            <person name="Bougher N.L."/>
            <person name="Buchanan P."/>
            <person name="Buyck B."/>
            <person name="Bense V."/>
            <person name="Catcheside P."/>
            <person name="Chovatia M."/>
            <person name="Cooper J."/>
            <person name="Damon W."/>
            <person name="Desjardin D."/>
            <person name="Finy P."/>
            <person name="Geml J."/>
            <person name="Haridas S."/>
            <person name="Hughes K."/>
            <person name="Justo A."/>
            <person name="Karasinski D."/>
            <person name="Kautmanova I."/>
            <person name="Kiss B."/>
            <person name="Kocsube S."/>
            <person name="Kotiranta H."/>
            <person name="LaButti K.M."/>
            <person name="Lechner B.E."/>
            <person name="Liimatainen K."/>
            <person name="Lipzen A."/>
            <person name="Lukacs Z."/>
            <person name="Mihaltcheva S."/>
            <person name="Morgado L.N."/>
            <person name="Niskanen T."/>
            <person name="Noordeloos M.E."/>
            <person name="Ohm R.A."/>
            <person name="Ortiz-Santana B."/>
            <person name="Ovrebo C."/>
            <person name="Racz N."/>
            <person name="Riley R."/>
            <person name="Savchenko A."/>
            <person name="Shiryaev A."/>
            <person name="Soop K."/>
            <person name="Spirin V."/>
            <person name="Szebenyi C."/>
            <person name="Tomsovsky M."/>
            <person name="Tulloss R.E."/>
            <person name="Uehling J."/>
            <person name="Grigoriev I.V."/>
            <person name="Vagvolgyi C."/>
            <person name="Papp T."/>
            <person name="Martin F.M."/>
            <person name="Miettinen O."/>
            <person name="Hibbett D.S."/>
            <person name="Nagy L.G."/>
        </authorList>
    </citation>
    <scope>NUCLEOTIDE SEQUENCE [LARGE SCALE GENOMIC DNA]</scope>
    <source>
        <strain evidence="4 5">CBS 121175</strain>
    </source>
</reference>
<dbReference type="OrthoDB" id="2735536at2759"/>
<sequence length="336" mass="36045">VTGITGFIAGHVAESFLKAGYRVRGTVRGAKAKILSKTVTAECLEFTQIDDVATSDFTEALKDVHAVIHVAAPLPGRTSVDDTLKVRGASQSSIDGTLNVLRQAEKLGITKFVVTSTFGACLDASLKPGFAGLTFTEKDWASASREDIIAQAENPYYVYFAAKALAEKAVWDFAKEYPKIRVSTVLPGFVFGPYADILPPPASKGELGTNGFPFGLINGNIPPVSPPWVVDVRDVAKAHLLAFELPGEPGNVEEQRFLVNAGNYTWKEAAAHLKQVLPQEIAAKVTDPETIPDLPGVPSTLDNTKAKAQLGIEFIAPEKTIEDAVLSLLEVQKTWA</sequence>
<dbReference type="InterPro" id="IPR036291">
    <property type="entry name" value="NAD(P)-bd_dom_sf"/>
</dbReference>
<keyword evidence="5" id="KW-1185">Reference proteome</keyword>
<evidence type="ECO:0000256" key="1">
    <source>
        <dbReference type="ARBA" id="ARBA00023002"/>
    </source>
</evidence>
<evidence type="ECO:0000313" key="5">
    <source>
        <dbReference type="Proteomes" id="UP000307440"/>
    </source>
</evidence>
<dbReference type="InterPro" id="IPR050425">
    <property type="entry name" value="NAD(P)_dehydrat-like"/>
</dbReference>
<feature type="non-terminal residue" evidence="4">
    <location>
        <position position="1"/>
    </location>
</feature>
<evidence type="ECO:0000259" key="3">
    <source>
        <dbReference type="Pfam" id="PF01370"/>
    </source>
</evidence>
<dbReference type="STRING" id="230819.A0A5C3L8M7"/>
<evidence type="ECO:0000313" key="4">
    <source>
        <dbReference type="EMBL" id="TFK24588.1"/>
    </source>
</evidence>
<gene>
    <name evidence="4" type="ORF">FA15DRAFT_592144</name>
</gene>
<accession>A0A5C3L8M7</accession>
<dbReference type="Gene3D" id="3.40.50.720">
    <property type="entry name" value="NAD(P)-binding Rossmann-like Domain"/>
    <property type="match status" value="1"/>
</dbReference>
<dbReference type="AlphaFoldDB" id="A0A5C3L8M7"/>
<protein>
    <submittedName>
        <fullName evidence="4">NAD(P)-binding protein</fullName>
    </submittedName>
</protein>
<dbReference type="Pfam" id="PF01370">
    <property type="entry name" value="Epimerase"/>
    <property type="match status" value="1"/>
</dbReference>
<dbReference type="Proteomes" id="UP000307440">
    <property type="component" value="Unassembled WGS sequence"/>
</dbReference>
<keyword evidence="1" id="KW-0560">Oxidoreductase</keyword>